<dbReference type="InterPro" id="IPR013092">
    <property type="entry name" value="Connexin_N"/>
</dbReference>
<keyword evidence="6 8" id="KW-0472">Membrane</keyword>
<organism evidence="10 11">
    <name type="scientific">Mugilogobius chulae</name>
    <name type="common">yellowstripe goby</name>
    <dbReference type="NCBI Taxonomy" id="88201"/>
    <lineage>
        <taxon>Eukaryota</taxon>
        <taxon>Metazoa</taxon>
        <taxon>Chordata</taxon>
        <taxon>Craniata</taxon>
        <taxon>Vertebrata</taxon>
        <taxon>Euteleostomi</taxon>
        <taxon>Actinopterygii</taxon>
        <taxon>Neopterygii</taxon>
        <taxon>Teleostei</taxon>
        <taxon>Neoteleostei</taxon>
        <taxon>Acanthomorphata</taxon>
        <taxon>Gobiaria</taxon>
        <taxon>Gobiiformes</taxon>
        <taxon>Gobioidei</taxon>
        <taxon>Gobiidae</taxon>
        <taxon>Gobionellinae</taxon>
        <taxon>Mugilogobius</taxon>
    </lineage>
</organism>
<gene>
    <name evidence="10" type="ORF">WMY93_001767</name>
</gene>
<dbReference type="InterPro" id="IPR000500">
    <property type="entry name" value="Connexin"/>
</dbReference>
<evidence type="ECO:0000256" key="8">
    <source>
        <dbReference type="SAM" id="Phobius"/>
    </source>
</evidence>
<keyword evidence="3 8" id="KW-0812">Transmembrane</keyword>
<comment type="caution">
    <text evidence="10">The sequence shown here is derived from an EMBL/GenBank/DDBJ whole genome shotgun (WGS) entry which is preliminary data.</text>
</comment>
<evidence type="ECO:0000256" key="3">
    <source>
        <dbReference type="ARBA" id="ARBA00022692"/>
    </source>
</evidence>
<dbReference type="EMBL" id="JBBPFD010000002">
    <property type="protein sequence ID" value="KAK7938441.1"/>
    <property type="molecule type" value="Genomic_DNA"/>
</dbReference>
<dbReference type="Proteomes" id="UP001460270">
    <property type="component" value="Unassembled WGS sequence"/>
</dbReference>
<keyword evidence="4" id="KW-1009">Hearing</keyword>
<feature type="compositionally biased region" description="Basic and acidic residues" evidence="7">
    <location>
        <begin position="74"/>
        <end position="84"/>
    </location>
</feature>
<keyword evidence="11" id="KW-1185">Reference proteome</keyword>
<comment type="subcellular location">
    <subcellularLocation>
        <location evidence="1">Cell membrane</location>
        <topology evidence="1">Multi-pass membrane protein</topology>
    </subcellularLocation>
</comment>
<evidence type="ECO:0000313" key="10">
    <source>
        <dbReference type="EMBL" id="KAK7938441.1"/>
    </source>
</evidence>
<evidence type="ECO:0000259" key="9">
    <source>
        <dbReference type="Pfam" id="PF00029"/>
    </source>
</evidence>
<feature type="transmembrane region" description="Helical" evidence="8">
    <location>
        <begin position="117"/>
        <end position="137"/>
    </location>
</feature>
<evidence type="ECO:0000313" key="11">
    <source>
        <dbReference type="Proteomes" id="UP001460270"/>
    </source>
</evidence>
<evidence type="ECO:0000256" key="6">
    <source>
        <dbReference type="ARBA" id="ARBA00023136"/>
    </source>
</evidence>
<feature type="compositionally biased region" description="Basic residues" evidence="7">
    <location>
        <begin position="61"/>
        <end position="73"/>
    </location>
</feature>
<dbReference type="PANTHER" id="PTHR11984:SF46">
    <property type="entry name" value="GAP JUNCTION BETA-2 PROTEIN"/>
    <property type="match status" value="1"/>
</dbReference>
<keyword evidence="5 8" id="KW-1133">Transmembrane helix</keyword>
<dbReference type="GO" id="GO:1990349">
    <property type="term" value="P:gap junction-mediated intercellular transport"/>
    <property type="evidence" value="ECO:0007669"/>
    <property type="project" value="TreeGrafter"/>
</dbReference>
<dbReference type="GO" id="GO:0005243">
    <property type="term" value="F:gap junction channel activity"/>
    <property type="evidence" value="ECO:0007669"/>
    <property type="project" value="TreeGrafter"/>
</dbReference>
<dbReference type="GO" id="GO:0007605">
    <property type="term" value="P:sensory perception of sound"/>
    <property type="evidence" value="ECO:0007669"/>
    <property type="project" value="UniProtKB-KW"/>
</dbReference>
<protein>
    <recommendedName>
        <fullName evidence="9">Connexin N-terminal domain-containing protein</fullName>
    </recommendedName>
</protein>
<proteinExistence type="predicted"/>
<feature type="domain" description="Connexin N-terminal" evidence="9">
    <location>
        <begin position="114"/>
        <end position="148"/>
    </location>
</feature>
<dbReference type="InterPro" id="IPR038359">
    <property type="entry name" value="Connexin_N_sf"/>
</dbReference>
<feature type="transmembrane region" description="Helical" evidence="8">
    <location>
        <begin position="149"/>
        <end position="169"/>
    </location>
</feature>
<evidence type="ECO:0000256" key="7">
    <source>
        <dbReference type="SAM" id="MobiDB-lite"/>
    </source>
</evidence>
<dbReference type="PANTHER" id="PTHR11984">
    <property type="entry name" value="CONNEXIN"/>
    <property type="match status" value="1"/>
</dbReference>
<dbReference type="GO" id="GO:0005922">
    <property type="term" value="C:connexin complex"/>
    <property type="evidence" value="ECO:0007669"/>
    <property type="project" value="InterPro"/>
</dbReference>
<feature type="region of interest" description="Disordered" evidence="7">
    <location>
        <begin position="49"/>
        <end position="84"/>
    </location>
</feature>
<name>A0AAW0PRN3_9GOBI</name>
<sequence length="178" mass="20273">MFSNNSTQHDENVFSSGLVEQQTYFTPENCVEELEESLLAQLEKNMYKQKHRAEEREGRKRDRGRVGRKRRKERGGLERRERKEIAVSAAVPSHELGGAVRSARGGEQTLHQPGEDWLSVLFIFRITILVLAAESVWGDEQSDFTVTRSSPALIFVSTPALLVAMHVAYRKRGDKRTC</sequence>
<evidence type="ECO:0000256" key="4">
    <source>
        <dbReference type="ARBA" id="ARBA00022740"/>
    </source>
</evidence>
<reference evidence="11" key="1">
    <citation type="submission" date="2024-04" db="EMBL/GenBank/DDBJ databases">
        <title>Salinicola lusitanus LLJ914,a marine bacterium isolated from the Okinawa Trough.</title>
        <authorList>
            <person name="Li J."/>
        </authorList>
    </citation>
    <scope>NUCLEOTIDE SEQUENCE [LARGE SCALE GENOMIC DNA]</scope>
</reference>
<keyword evidence="2" id="KW-1003">Cell membrane</keyword>
<dbReference type="GO" id="GO:0007267">
    <property type="term" value="P:cell-cell signaling"/>
    <property type="evidence" value="ECO:0007669"/>
    <property type="project" value="TreeGrafter"/>
</dbReference>
<evidence type="ECO:0000256" key="5">
    <source>
        <dbReference type="ARBA" id="ARBA00022989"/>
    </source>
</evidence>
<evidence type="ECO:0000256" key="2">
    <source>
        <dbReference type="ARBA" id="ARBA00022475"/>
    </source>
</evidence>
<dbReference type="Pfam" id="PF00029">
    <property type="entry name" value="Connexin"/>
    <property type="match status" value="1"/>
</dbReference>
<dbReference type="AlphaFoldDB" id="A0AAW0PRN3"/>
<evidence type="ECO:0000256" key="1">
    <source>
        <dbReference type="ARBA" id="ARBA00004651"/>
    </source>
</evidence>
<dbReference type="Gene3D" id="1.20.1440.80">
    <property type="entry name" value="Gap junction channel protein cysteine-rich domain"/>
    <property type="match status" value="1"/>
</dbReference>
<accession>A0AAW0PRN3</accession>